<dbReference type="OrthoDB" id="2921613at2759"/>
<feature type="region of interest" description="Disordered" evidence="1">
    <location>
        <begin position="207"/>
        <end position="227"/>
    </location>
</feature>
<feature type="compositionally biased region" description="Acidic residues" evidence="1">
    <location>
        <begin position="80"/>
        <end position="99"/>
    </location>
</feature>
<reference evidence="2" key="2">
    <citation type="journal article" date="2020" name="Nat. Commun.">
        <title>Large-scale genome sequencing of mycorrhizal fungi provides insights into the early evolution of symbiotic traits.</title>
        <authorList>
            <person name="Miyauchi S."/>
            <person name="Kiss E."/>
            <person name="Kuo A."/>
            <person name="Drula E."/>
            <person name="Kohler A."/>
            <person name="Sanchez-Garcia M."/>
            <person name="Morin E."/>
            <person name="Andreopoulos B."/>
            <person name="Barry K.W."/>
            <person name="Bonito G."/>
            <person name="Buee M."/>
            <person name="Carver A."/>
            <person name="Chen C."/>
            <person name="Cichocki N."/>
            <person name="Clum A."/>
            <person name="Culley D."/>
            <person name="Crous P.W."/>
            <person name="Fauchery L."/>
            <person name="Girlanda M."/>
            <person name="Hayes R.D."/>
            <person name="Keri Z."/>
            <person name="LaButti K."/>
            <person name="Lipzen A."/>
            <person name="Lombard V."/>
            <person name="Magnuson J."/>
            <person name="Maillard F."/>
            <person name="Murat C."/>
            <person name="Nolan M."/>
            <person name="Ohm R.A."/>
            <person name="Pangilinan J."/>
            <person name="Pereira M.F."/>
            <person name="Perotto S."/>
            <person name="Peter M."/>
            <person name="Pfister S."/>
            <person name="Riley R."/>
            <person name="Sitrit Y."/>
            <person name="Stielow J.B."/>
            <person name="Szollosi G."/>
            <person name="Zifcakova L."/>
            <person name="Stursova M."/>
            <person name="Spatafora J.W."/>
            <person name="Tedersoo L."/>
            <person name="Vaario L.M."/>
            <person name="Yamada A."/>
            <person name="Yan M."/>
            <person name="Wang P."/>
            <person name="Xu J."/>
            <person name="Bruns T."/>
            <person name="Baldrian P."/>
            <person name="Vilgalys R."/>
            <person name="Dunand C."/>
            <person name="Henrissat B."/>
            <person name="Grigoriev I.V."/>
            <person name="Hibbett D."/>
            <person name="Nagy L.G."/>
            <person name="Martin F.M."/>
        </authorList>
    </citation>
    <scope>NUCLEOTIDE SEQUENCE</scope>
    <source>
        <strain evidence="2">Prilba</strain>
    </source>
</reference>
<dbReference type="AlphaFoldDB" id="A0A9P5MQ41"/>
<dbReference type="EMBL" id="WHVB01000017">
    <property type="protein sequence ID" value="KAF8474398.1"/>
    <property type="molecule type" value="Genomic_DNA"/>
</dbReference>
<organism evidence="2 3">
    <name type="scientific">Russula ochroleuca</name>
    <dbReference type="NCBI Taxonomy" id="152965"/>
    <lineage>
        <taxon>Eukaryota</taxon>
        <taxon>Fungi</taxon>
        <taxon>Dikarya</taxon>
        <taxon>Basidiomycota</taxon>
        <taxon>Agaricomycotina</taxon>
        <taxon>Agaricomycetes</taxon>
        <taxon>Russulales</taxon>
        <taxon>Russulaceae</taxon>
        <taxon>Russula</taxon>
    </lineage>
</organism>
<sequence length="469" mass="51666">MPRDGGGPTNGRSLTYEALVKSLFTTISHAKEPDIPPRPQSRIGFRKNKSSRARNRLQQDRPLQHLEETAGGASRHSADSDDDTADSDTSDEWSTDSDTSDTTSSNDLRPCSTIPITSPPILVPDAFLDQDLPNLTIQTDLPVHPPSPLRPMFPHHGLSRSALQHQKWLWNTRYDEWMQWRADVESAEAEMGPYGGISSAAVIEPPPLRRSRVPSPMPPEVEHSPMGKKTELNEKIFPRTGDITALHDPQVARLDQTFSNYPLCTIQKVLFVCCMDTAARGRSPLSQDSGNVNHHSDSEDTDVPSSTTKGVEGEERALAPHDPPAPEGAFPLLTKLSWEQSWHTRWEVLAALVKMTEQGVLARGPATIPATVTTPIGLPVVARSLADVDESPNARVQGRFFFAGSEEPGVNDGCESDDDEEEDDYGEIVLNPRFALQRTMTEERVLGRPFLHAQILPVHRRSGIKALGS</sequence>
<comment type="caution">
    <text evidence="2">The sequence shown here is derived from an EMBL/GenBank/DDBJ whole genome shotgun (WGS) entry which is preliminary data.</text>
</comment>
<keyword evidence="3" id="KW-1185">Reference proteome</keyword>
<evidence type="ECO:0000313" key="2">
    <source>
        <dbReference type="EMBL" id="KAF8474398.1"/>
    </source>
</evidence>
<gene>
    <name evidence="2" type="ORF">DFH94DRAFT_761960</name>
</gene>
<accession>A0A9P5MQ41</accession>
<name>A0A9P5MQ41_9AGAM</name>
<feature type="region of interest" description="Disordered" evidence="1">
    <location>
        <begin position="27"/>
        <end position="116"/>
    </location>
</feature>
<feature type="compositionally biased region" description="Polar residues" evidence="1">
    <location>
        <begin position="284"/>
        <end position="293"/>
    </location>
</feature>
<evidence type="ECO:0000313" key="3">
    <source>
        <dbReference type="Proteomes" id="UP000759537"/>
    </source>
</evidence>
<protein>
    <submittedName>
        <fullName evidence="2">Uncharacterized protein</fullName>
    </submittedName>
</protein>
<reference evidence="2" key="1">
    <citation type="submission" date="2019-10" db="EMBL/GenBank/DDBJ databases">
        <authorList>
            <consortium name="DOE Joint Genome Institute"/>
            <person name="Kuo A."/>
            <person name="Miyauchi S."/>
            <person name="Kiss E."/>
            <person name="Drula E."/>
            <person name="Kohler A."/>
            <person name="Sanchez-Garcia M."/>
            <person name="Andreopoulos B."/>
            <person name="Barry K.W."/>
            <person name="Bonito G."/>
            <person name="Buee M."/>
            <person name="Carver A."/>
            <person name="Chen C."/>
            <person name="Cichocki N."/>
            <person name="Clum A."/>
            <person name="Culley D."/>
            <person name="Crous P.W."/>
            <person name="Fauchery L."/>
            <person name="Girlanda M."/>
            <person name="Hayes R."/>
            <person name="Keri Z."/>
            <person name="LaButti K."/>
            <person name="Lipzen A."/>
            <person name="Lombard V."/>
            <person name="Magnuson J."/>
            <person name="Maillard F."/>
            <person name="Morin E."/>
            <person name="Murat C."/>
            <person name="Nolan M."/>
            <person name="Ohm R."/>
            <person name="Pangilinan J."/>
            <person name="Pereira M."/>
            <person name="Perotto S."/>
            <person name="Peter M."/>
            <person name="Riley R."/>
            <person name="Sitrit Y."/>
            <person name="Stielow B."/>
            <person name="Szollosi G."/>
            <person name="Zifcakova L."/>
            <person name="Stursova M."/>
            <person name="Spatafora J.W."/>
            <person name="Tedersoo L."/>
            <person name="Vaario L.-M."/>
            <person name="Yamada A."/>
            <person name="Yan M."/>
            <person name="Wang P."/>
            <person name="Xu J."/>
            <person name="Bruns T."/>
            <person name="Baldrian P."/>
            <person name="Vilgalys R."/>
            <person name="Henrissat B."/>
            <person name="Grigoriev I.V."/>
            <person name="Hibbett D."/>
            <person name="Nagy L.G."/>
            <person name="Martin F.M."/>
        </authorList>
    </citation>
    <scope>NUCLEOTIDE SEQUENCE</scope>
    <source>
        <strain evidence="2">Prilba</strain>
    </source>
</reference>
<evidence type="ECO:0000256" key="1">
    <source>
        <dbReference type="SAM" id="MobiDB-lite"/>
    </source>
</evidence>
<feature type="compositionally biased region" description="Basic and acidic residues" evidence="1">
    <location>
        <begin position="57"/>
        <end position="68"/>
    </location>
</feature>
<feature type="compositionally biased region" description="Basic residues" evidence="1">
    <location>
        <begin position="44"/>
        <end position="55"/>
    </location>
</feature>
<dbReference type="Proteomes" id="UP000759537">
    <property type="component" value="Unassembled WGS sequence"/>
</dbReference>
<proteinExistence type="predicted"/>
<feature type="compositionally biased region" description="Low complexity" evidence="1">
    <location>
        <begin position="100"/>
        <end position="116"/>
    </location>
</feature>
<feature type="region of interest" description="Disordered" evidence="1">
    <location>
        <begin position="282"/>
        <end position="328"/>
    </location>
</feature>